<dbReference type="Proteomes" id="UP001634154">
    <property type="component" value="Unassembled WGS sequence"/>
</dbReference>
<evidence type="ECO:0000313" key="3">
    <source>
        <dbReference type="Proteomes" id="UP001634154"/>
    </source>
</evidence>
<proteinExistence type="predicted"/>
<comment type="caution">
    <text evidence="2">The sequence shown here is derived from an EMBL/GenBank/DDBJ whole genome shotgun (WGS) entry which is preliminary data.</text>
</comment>
<evidence type="ECO:0000313" key="2">
    <source>
        <dbReference type="EMBL" id="MFN1216716.1"/>
    </source>
</evidence>
<organism evidence="2 3">
    <name type="scientific">Chryseobacterium kwangjuense</name>
    <dbReference type="NCBI Taxonomy" id="267125"/>
    <lineage>
        <taxon>Bacteria</taxon>
        <taxon>Pseudomonadati</taxon>
        <taxon>Bacteroidota</taxon>
        <taxon>Flavobacteriia</taxon>
        <taxon>Flavobacteriales</taxon>
        <taxon>Weeksellaceae</taxon>
        <taxon>Chryseobacterium group</taxon>
        <taxon>Chryseobacterium</taxon>
    </lineage>
</organism>
<dbReference type="PANTHER" id="PTHR37539:SF1">
    <property type="entry name" value="ER-BOUND OXYGENASE MPAB_MPAB'_RUBBER OXYGENASE CATALYTIC DOMAIN-CONTAINING PROTEIN"/>
    <property type="match status" value="1"/>
</dbReference>
<keyword evidence="2" id="KW-0560">Oxidoreductase</keyword>
<evidence type="ECO:0000259" key="1">
    <source>
        <dbReference type="Pfam" id="PF09995"/>
    </source>
</evidence>
<dbReference type="GO" id="GO:0016491">
    <property type="term" value="F:oxidoreductase activity"/>
    <property type="evidence" value="ECO:0007669"/>
    <property type="project" value="UniProtKB-KW"/>
</dbReference>
<feature type="domain" description="ER-bound oxygenase mpaB/mpaB'/Rubber oxygenase catalytic" evidence="1">
    <location>
        <begin position="153"/>
        <end position="344"/>
    </location>
</feature>
<keyword evidence="3" id="KW-1185">Reference proteome</keyword>
<dbReference type="EMBL" id="JBJXVJ010000001">
    <property type="protein sequence ID" value="MFN1216716.1"/>
    <property type="molecule type" value="Genomic_DNA"/>
</dbReference>
<dbReference type="InterPro" id="IPR018713">
    <property type="entry name" value="MPAB/Lcp_cat_dom"/>
</dbReference>
<dbReference type="Pfam" id="PF09995">
    <property type="entry name" value="MPAB_Lcp_cat"/>
    <property type="match status" value="1"/>
</dbReference>
<accession>A0ABW9K049</accession>
<name>A0ABW9K049_9FLAO</name>
<dbReference type="InterPro" id="IPR037473">
    <property type="entry name" value="Lcp-like"/>
</dbReference>
<dbReference type="EC" id="1.-.-.-" evidence="2"/>
<dbReference type="RefSeq" id="WP_409356174.1">
    <property type="nucleotide sequence ID" value="NZ_JBJXVJ010000001.1"/>
</dbReference>
<sequence>MPIQPRFKDAPHFRSFWENGNGKQLIDFSGAEVSFKDFEKFSVYFYHVDEMGDQVVKDVYFVKKFHEASREIENYIRNGVTEADQAPDSVKKLFAQTQTVPDWLDYDLLKSGAELCMRSNLDSLISLRDYCLMGGYDYSYLNKPLTATEALKKGAVKRLSETLDFWVNATRYNALELHAKGYEFAIKTRLIHSYARLSIKKHYKQWDTENWGEPINSWDMMATYIGFSLVFLHSLQKLGNTFSIEEEQGILHLWKYVGYLLGIPEQMLPDNKKQATEYFYLWTSVQPPSDKDSILLAHSLLDESLENPILKFKFQRKNLRYLHICCTWFLLDDEVCKRLQIPEVSNKNLFPKTKIFINTIYDRLVSRDARIRKGDKDQRKVLEDYLKITKNSNFH</sequence>
<dbReference type="PANTHER" id="PTHR37539">
    <property type="entry name" value="SECRETED PROTEIN-RELATED"/>
    <property type="match status" value="1"/>
</dbReference>
<reference evidence="2 3" key="1">
    <citation type="submission" date="2024-12" db="EMBL/GenBank/DDBJ databases">
        <title>Draft genome sequence of Chryseobacterium kwangjuense AG447.</title>
        <authorList>
            <person name="Cheptsov V.S."/>
            <person name="Belov A."/>
            <person name="Zavarzina A.G."/>
        </authorList>
    </citation>
    <scope>NUCLEOTIDE SEQUENCE [LARGE SCALE GENOMIC DNA]</scope>
    <source>
        <strain evidence="2 3">AG447</strain>
    </source>
</reference>
<gene>
    <name evidence="2" type="ORF">ACKW6Q_06970</name>
</gene>
<protein>
    <submittedName>
        <fullName evidence="2">Oxygenase MpaB family protein</fullName>
        <ecNumber evidence="2">1.-.-.-</ecNumber>
    </submittedName>
</protein>